<keyword evidence="4 9" id="KW-0812">Transmembrane</keyword>
<accession>A0A8H3V7F0</accession>
<feature type="transmembrane region" description="Helical" evidence="9">
    <location>
        <begin position="600"/>
        <end position="623"/>
    </location>
</feature>
<sequence length="741" mass="83069">MHGDVRFTALFSALLGLASLGNSFYIPGKYYCCHLTPQALTIATGYSVKSYRDGETLPLYWNKIYSDKTQLQYAYSELPFVCPPSGRKRLSGLTSGTSLSLNLGQVLRGDRIMLSDYELAMGEDQETRYLCSHQVDAKGLKWARQLIKERHDAEWIVDNLPGATSFVTTDKSRKYYAAGFKLGYEDIDRYTMEPRYYINNHVTLVIRYHRASGKAGDQGKKVVVGFEVYPKSIEAGNRDPTSGLPADINNVEQGMELSFRANASYVSGNHTYSDPTASLTEDEDDLDGDATLTIPYTYSVYFREEEHLEWQNRWDMYFVNQDDNTKIHWLAILNSLIISGLLTAVVAVILMRTIRGDIKGYNKEPGMEEGKIKLKRKGLRSPTNSPRKSMEKTTSGLLEQIDNELDMEISSDDESIEEITGWKLVHGDVFRPPPQGAFLAPIVGSGTQVIFVAAGLLLLSLIGVLNPSFRGGYISVGMGLFVFAGLFSGYFSARVYKTLGGQRWQKNVIVTGTLVPGLIFAAIFILNFFVWAQASSTAIPFGTLIGLVALWLLIQLPLVYVGSWYGFVMVGAWEHPVKPNVIPRQIPVQSWYMKSALQTILVAGLIPFAVVFIELLFVFKSIWLDKSGYYYVFGFLAVVCGILIITVIEVTVVATYIQLCSENYHWWWQSFFVGGASSVWIFAYCVWYYVFKLHITGFVSSILFFTYSFLACTVYGLLTGTIGFLAAYAFVRRIYGAVKVD</sequence>
<comment type="subcellular location">
    <subcellularLocation>
        <location evidence="2">Golgi apparatus</location>
    </subcellularLocation>
    <subcellularLocation>
        <location evidence="1">Membrane</location>
        <topology evidence="1">Multi-pass membrane protein</topology>
    </subcellularLocation>
</comment>
<dbReference type="InterPro" id="IPR004240">
    <property type="entry name" value="EMP70"/>
</dbReference>
<feature type="signal peptide" evidence="9">
    <location>
        <begin position="1"/>
        <end position="23"/>
    </location>
</feature>
<dbReference type="GO" id="GO:0016020">
    <property type="term" value="C:membrane"/>
    <property type="evidence" value="ECO:0007669"/>
    <property type="project" value="UniProtKB-SubCell"/>
</dbReference>
<evidence type="ECO:0000256" key="4">
    <source>
        <dbReference type="ARBA" id="ARBA00022692"/>
    </source>
</evidence>
<keyword evidence="6 9" id="KW-1133">Transmembrane helix</keyword>
<feature type="transmembrane region" description="Helical" evidence="9">
    <location>
        <begin position="327"/>
        <end position="350"/>
    </location>
</feature>
<evidence type="ECO:0000256" key="9">
    <source>
        <dbReference type="RuleBase" id="RU363079"/>
    </source>
</evidence>
<feature type="transmembrane region" description="Helical" evidence="9">
    <location>
        <begin position="538"/>
        <end position="561"/>
    </location>
</feature>
<name>A0A8H3V7F0_VENIN</name>
<gene>
    <name evidence="10" type="ORF">EG328_011265</name>
</gene>
<dbReference type="EMBL" id="WNWS01000081">
    <property type="protein sequence ID" value="KAE9982023.1"/>
    <property type="molecule type" value="Genomic_DNA"/>
</dbReference>
<keyword evidence="7" id="KW-0333">Golgi apparatus</keyword>
<evidence type="ECO:0000313" key="11">
    <source>
        <dbReference type="Proteomes" id="UP000447873"/>
    </source>
</evidence>
<dbReference type="PANTHER" id="PTHR10766">
    <property type="entry name" value="TRANSMEMBRANE 9 SUPERFAMILY PROTEIN"/>
    <property type="match status" value="1"/>
</dbReference>
<comment type="similarity">
    <text evidence="3 9">Belongs to the nonaspanin (TM9SF) (TC 9.A.2) family.</text>
</comment>
<feature type="transmembrane region" description="Helical" evidence="9">
    <location>
        <begin position="702"/>
        <end position="731"/>
    </location>
</feature>
<comment type="caution">
    <text evidence="10">The sequence shown here is derived from an EMBL/GenBank/DDBJ whole genome shotgun (WGS) entry which is preliminary data.</text>
</comment>
<dbReference type="PANTHER" id="PTHR10766:SF55">
    <property type="entry name" value="TRANSMEMBRANE 9 SUPERFAMILY MEMBER 4"/>
    <property type="match status" value="1"/>
</dbReference>
<feature type="transmembrane region" description="Helical" evidence="9">
    <location>
        <begin position="471"/>
        <end position="496"/>
    </location>
</feature>
<proteinExistence type="inferred from homology"/>
<evidence type="ECO:0000256" key="5">
    <source>
        <dbReference type="ARBA" id="ARBA00022729"/>
    </source>
</evidence>
<evidence type="ECO:0000256" key="1">
    <source>
        <dbReference type="ARBA" id="ARBA00004141"/>
    </source>
</evidence>
<feature type="transmembrane region" description="Helical" evidence="9">
    <location>
        <begin position="508"/>
        <end position="532"/>
    </location>
</feature>
<reference evidence="10 11" key="1">
    <citation type="submission" date="2018-12" db="EMBL/GenBank/DDBJ databases">
        <title>Venturia inaequalis Genome Resource.</title>
        <authorList>
            <person name="Lichtner F.J."/>
        </authorList>
    </citation>
    <scope>NUCLEOTIDE SEQUENCE [LARGE SCALE GENOMIC DNA]</scope>
    <source>
        <strain evidence="10 11">120213</strain>
    </source>
</reference>
<evidence type="ECO:0000256" key="3">
    <source>
        <dbReference type="ARBA" id="ARBA00005227"/>
    </source>
</evidence>
<protein>
    <recommendedName>
        <fullName evidence="9">Transmembrane 9 superfamily member</fullName>
    </recommendedName>
</protein>
<dbReference type="GO" id="GO:0005794">
    <property type="term" value="C:Golgi apparatus"/>
    <property type="evidence" value="ECO:0007669"/>
    <property type="project" value="UniProtKB-SubCell"/>
</dbReference>
<keyword evidence="8 9" id="KW-0472">Membrane</keyword>
<feature type="chain" id="PRO_5034810383" description="Transmembrane 9 superfamily member" evidence="9">
    <location>
        <begin position="24"/>
        <end position="741"/>
    </location>
</feature>
<dbReference type="AlphaFoldDB" id="A0A8H3V7F0"/>
<dbReference type="Proteomes" id="UP000447873">
    <property type="component" value="Unassembled WGS sequence"/>
</dbReference>
<evidence type="ECO:0000313" key="10">
    <source>
        <dbReference type="EMBL" id="KAE9982023.1"/>
    </source>
</evidence>
<feature type="transmembrane region" description="Helical" evidence="9">
    <location>
        <begin position="438"/>
        <end position="465"/>
    </location>
</feature>
<dbReference type="Pfam" id="PF02990">
    <property type="entry name" value="EMP70"/>
    <property type="match status" value="1"/>
</dbReference>
<organism evidence="10 11">
    <name type="scientific">Venturia inaequalis</name>
    <name type="common">Apple scab fungus</name>
    <dbReference type="NCBI Taxonomy" id="5025"/>
    <lineage>
        <taxon>Eukaryota</taxon>
        <taxon>Fungi</taxon>
        <taxon>Dikarya</taxon>
        <taxon>Ascomycota</taxon>
        <taxon>Pezizomycotina</taxon>
        <taxon>Dothideomycetes</taxon>
        <taxon>Pleosporomycetidae</taxon>
        <taxon>Venturiales</taxon>
        <taxon>Venturiaceae</taxon>
        <taxon>Venturia</taxon>
    </lineage>
</organism>
<evidence type="ECO:0000256" key="7">
    <source>
        <dbReference type="ARBA" id="ARBA00023034"/>
    </source>
</evidence>
<evidence type="ECO:0000256" key="8">
    <source>
        <dbReference type="ARBA" id="ARBA00023136"/>
    </source>
</evidence>
<feature type="transmembrane region" description="Helical" evidence="9">
    <location>
        <begin position="666"/>
        <end position="690"/>
    </location>
</feature>
<dbReference type="GO" id="GO:0072657">
    <property type="term" value="P:protein localization to membrane"/>
    <property type="evidence" value="ECO:0007669"/>
    <property type="project" value="TreeGrafter"/>
</dbReference>
<evidence type="ECO:0000256" key="6">
    <source>
        <dbReference type="ARBA" id="ARBA00022989"/>
    </source>
</evidence>
<evidence type="ECO:0000256" key="2">
    <source>
        <dbReference type="ARBA" id="ARBA00004555"/>
    </source>
</evidence>
<feature type="transmembrane region" description="Helical" evidence="9">
    <location>
        <begin position="629"/>
        <end position="654"/>
    </location>
</feature>
<keyword evidence="5 9" id="KW-0732">Signal</keyword>